<sequence>MKLRAVIFDMGGVFTDSPVSAFARYEKANGLPERFIGSVVKARLNDGAFSRFERSEIGVDEFDAAFASESRALGHEVTGRTLLSMMKLDFRPDVIEAHDRIRAAGFLTGCITNNMPGGGAAEWARDAAGRATAAELMTKFDHVIESAKAGIRKPEPRIYEMMCEALSVAPGECVFVDDLGVNLKPAAAMGMRVVRVPFDDYRPALTELSALTGVAL</sequence>
<evidence type="ECO:0000256" key="1">
    <source>
        <dbReference type="ARBA" id="ARBA00022990"/>
    </source>
</evidence>
<dbReference type="KEGG" id="hdh:G5B40_00280"/>
<gene>
    <name evidence="2" type="ORF">G5B40_00280</name>
</gene>
<dbReference type="InterPro" id="IPR036412">
    <property type="entry name" value="HAD-like_sf"/>
</dbReference>
<proteinExistence type="predicted"/>
<reference evidence="2 3" key="1">
    <citation type="submission" date="2020-02" db="EMBL/GenBank/DDBJ databases">
        <title>complete genome sequence of Rhodobacteraceae bacterium.</title>
        <authorList>
            <person name="Park J."/>
            <person name="Kim Y.-S."/>
            <person name="Kim K.-H."/>
        </authorList>
    </citation>
    <scope>NUCLEOTIDE SEQUENCE [LARGE SCALE GENOMIC DNA]</scope>
    <source>
        <strain evidence="2 3">RR4-56</strain>
    </source>
</reference>
<dbReference type="CDD" id="cd02603">
    <property type="entry name" value="HAD_sEH-N_like"/>
    <property type="match status" value="1"/>
</dbReference>
<dbReference type="GO" id="GO:0016787">
    <property type="term" value="F:hydrolase activity"/>
    <property type="evidence" value="ECO:0007669"/>
    <property type="project" value="UniProtKB-KW"/>
</dbReference>
<dbReference type="InterPro" id="IPR052898">
    <property type="entry name" value="ACAD10-like"/>
</dbReference>
<keyword evidence="1" id="KW-0007">Acetylation</keyword>
<name>A0A7L5BT21_9RHOB</name>
<protein>
    <submittedName>
        <fullName evidence="2">HAD-IA family hydrolase</fullName>
    </submittedName>
</protein>
<dbReference type="Pfam" id="PF00702">
    <property type="entry name" value="Hydrolase"/>
    <property type="match status" value="1"/>
</dbReference>
<dbReference type="AlphaFoldDB" id="A0A7L5BT21"/>
<dbReference type="InterPro" id="IPR023198">
    <property type="entry name" value="PGP-like_dom2"/>
</dbReference>
<organism evidence="2 3">
    <name type="scientific">Pikeienuella piscinae</name>
    <dbReference type="NCBI Taxonomy" id="2748098"/>
    <lineage>
        <taxon>Bacteria</taxon>
        <taxon>Pseudomonadati</taxon>
        <taxon>Pseudomonadota</taxon>
        <taxon>Alphaproteobacteria</taxon>
        <taxon>Rhodobacterales</taxon>
        <taxon>Paracoccaceae</taxon>
        <taxon>Pikeienuella</taxon>
    </lineage>
</organism>
<dbReference type="InterPro" id="IPR006439">
    <property type="entry name" value="HAD-SF_hydro_IA"/>
</dbReference>
<dbReference type="Gene3D" id="1.10.150.240">
    <property type="entry name" value="Putative phosphatase, domain 2"/>
    <property type="match status" value="1"/>
</dbReference>
<dbReference type="PANTHER" id="PTHR47829:SF1">
    <property type="entry name" value="HAD FAMILY PHOSPHATASE"/>
    <property type="match status" value="1"/>
</dbReference>
<dbReference type="SUPFAM" id="SSF56784">
    <property type="entry name" value="HAD-like"/>
    <property type="match status" value="1"/>
</dbReference>
<dbReference type="Proteomes" id="UP000503336">
    <property type="component" value="Chromosome"/>
</dbReference>
<dbReference type="PANTHER" id="PTHR47829">
    <property type="entry name" value="HYDROLASE, PUTATIVE (AFU_ORTHOLOGUE AFUA_1G12880)-RELATED"/>
    <property type="match status" value="1"/>
</dbReference>
<evidence type="ECO:0000313" key="3">
    <source>
        <dbReference type="Proteomes" id="UP000503336"/>
    </source>
</evidence>
<dbReference type="SFLD" id="SFLDS00003">
    <property type="entry name" value="Haloacid_Dehalogenase"/>
    <property type="match status" value="1"/>
</dbReference>
<dbReference type="InterPro" id="IPR011945">
    <property type="entry name" value="HAD-SF_ppase_IA/epoxid_hydro_N"/>
</dbReference>
<dbReference type="InterPro" id="IPR023214">
    <property type="entry name" value="HAD_sf"/>
</dbReference>
<dbReference type="EMBL" id="CP049056">
    <property type="protein sequence ID" value="QIE54011.1"/>
    <property type="molecule type" value="Genomic_DNA"/>
</dbReference>
<dbReference type="SFLD" id="SFLDG01129">
    <property type="entry name" value="C1.5:_HAD__Beta-PGM__Phosphata"/>
    <property type="match status" value="1"/>
</dbReference>
<accession>A0A7L5BT21</accession>
<dbReference type="NCBIfam" id="TIGR02247">
    <property type="entry name" value="HAD-1A3-hyp"/>
    <property type="match status" value="1"/>
</dbReference>
<dbReference type="Gene3D" id="3.40.50.1000">
    <property type="entry name" value="HAD superfamily/HAD-like"/>
    <property type="match status" value="1"/>
</dbReference>
<dbReference type="PRINTS" id="PR00413">
    <property type="entry name" value="HADHALOGNASE"/>
</dbReference>
<keyword evidence="2" id="KW-0378">Hydrolase</keyword>
<dbReference type="RefSeq" id="WP_165093610.1">
    <property type="nucleotide sequence ID" value="NZ_CP049056.1"/>
</dbReference>
<keyword evidence="3" id="KW-1185">Reference proteome</keyword>
<dbReference type="NCBIfam" id="TIGR01509">
    <property type="entry name" value="HAD-SF-IA-v3"/>
    <property type="match status" value="1"/>
</dbReference>
<evidence type="ECO:0000313" key="2">
    <source>
        <dbReference type="EMBL" id="QIE54011.1"/>
    </source>
</evidence>